<gene>
    <name evidence="2" type="ORF">FPZ24_07045</name>
</gene>
<accession>A0A5B8LGQ0</accession>
<feature type="signal peptide" evidence="1">
    <location>
        <begin position="1"/>
        <end position="19"/>
    </location>
</feature>
<dbReference type="KEGG" id="spai:FPZ24_07045"/>
<organism evidence="2 3">
    <name type="scientific">Sphingomonas panacisoli</name>
    <dbReference type="NCBI Taxonomy" id="1813879"/>
    <lineage>
        <taxon>Bacteria</taxon>
        <taxon>Pseudomonadati</taxon>
        <taxon>Pseudomonadota</taxon>
        <taxon>Alphaproteobacteria</taxon>
        <taxon>Sphingomonadales</taxon>
        <taxon>Sphingomonadaceae</taxon>
        <taxon>Sphingomonas</taxon>
    </lineage>
</organism>
<evidence type="ECO:0000256" key="1">
    <source>
        <dbReference type="SAM" id="SignalP"/>
    </source>
</evidence>
<dbReference type="OrthoDB" id="9153930at2"/>
<feature type="chain" id="PRO_5022710224" evidence="1">
    <location>
        <begin position="20"/>
        <end position="225"/>
    </location>
</feature>
<proteinExistence type="predicted"/>
<protein>
    <submittedName>
        <fullName evidence="2">DUF4893 domain-containing protein</fullName>
    </submittedName>
</protein>
<dbReference type="AlphaFoldDB" id="A0A5B8LGQ0"/>
<sequence length="225" mass="23743">MRRALGTFALLMTLLGGCASVPVKPVAAVSDPAPVEPVLTGWRATASATDRARIDALPGLWKQALGQIPARLRGKVTAEGALLEPAGALTLPELSPGNYLCRLIRLGGQRGYVSFKPDFCYITDEGEKRTFTKQTGTALPGGWLFADTDMRQVFLGTNRATAAGTAPPYGDDPSRDIAAVIERVAPFRWRMVVPHGSGGDVLDIYELVPIPPKVPGAGPVVAPSA</sequence>
<dbReference type="Proteomes" id="UP000315673">
    <property type="component" value="Chromosome"/>
</dbReference>
<dbReference type="EMBL" id="CP042306">
    <property type="protein sequence ID" value="QDZ07263.1"/>
    <property type="molecule type" value="Genomic_DNA"/>
</dbReference>
<keyword evidence="1" id="KW-0732">Signal</keyword>
<dbReference type="InterPro" id="IPR032609">
    <property type="entry name" value="DUF4893"/>
</dbReference>
<keyword evidence="3" id="KW-1185">Reference proteome</keyword>
<dbReference type="RefSeq" id="WP_146570523.1">
    <property type="nucleotide sequence ID" value="NZ_CP042306.1"/>
</dbReference>
<dbReference type="PROSITE" id="PS51257">
    <property type="entry name" value="PROKAR_LIPOPROTEIN"/>
    <property type="match status" value="1"/>
</dbReference>
<evidence type="ECO:0000313" key="2">
    <source>
        <dbReference type="EMBL" id="QDZ07263.1"/>
    </source>
</evidence>
<reference evidence="2 3" key="1">
    <citation type="submission" date="2019-07" db="EMBL/GenBank/DDBJ databases">
        <title>Full genome sequence of Sphingomonas sp. 4R-6-7(HKS19).</title>
        <authorList>
            <person name="Im W.-T."/>
        </authorList>
    </citation>
    <scope>NUCLEOTIDE SEQUENCE [LARGE SCALE GENOMIC DNA]</scope>
    <source>
        <strain evidence="2 3">HKS19</strain>
    </source>
</reference>
<evidence type="ECO:0000313" key="3">
    <source>
        <dbReference type="Proteomes" id="UP000315673"/>
    </source>
</evidence>
<name>A0A5B8LGQ0_9SPHN</name>
<dbReference type="Pfam" id="PF16233">
    <property type="entry name" value="DUF4893"/>
    <property type="match status" value="1"/>
</dbReference>